<dbReference type="GO" id="GO:1902660">
    <property type="term" value="P:negative regulation of glucose mediated signaling pathway"/>
    <property type="evidence" value="ECO:0007669"/>
    <property type="project" value="TreeGrafter"/>
</dbReference>
<dbReference type="GO" id="GO:0006198">
    <property type="term" value="P:cAMP catabolic process"/>
    <property type="evidence" value="ECO:0007669"/>
    <property type="project" value="InterPro"/>
</dbReference>
<dbReference type="PANTHER" id="PTHR28283:SF1">
    <property type="entry name" value="3',5'-CYCLIC-NUCLEOTIDE PHOSPHODIESTERASE 1"/>
    <property type="match status" value="1"/>
</dbReference>
<dbReference type="Gene3D" id="3.60.15.10">
    <property type="entry name" value="Ribonuclease Z/Hydroxyacylglutathione hydrolase-like"/>
    <property type="match status" value="1"/>
</dbReference>
<dbReference type="CDD" id="cd07735">
    <property type="entry name" value="class_II_PDE_MBL-fold"/>
    <property type="match status" value="1"/>
</dbReference>
<dbReference type="AlphaFoldDB" id="A0AAV9NYU3"/>
<dbReference type="GO" id="GO:0047555">
    <property type="term" value="F:3',5'-cyclic-GMP phosphodiesterase activity"/>
    <property type="evidence" value="ECO:0007669"/>
    <property type="project" value="TreeGrafter"/>
</dbReference>
<dbReference type="InterPro" id="IPR036866">
    <property type="entry name" value="RibonucZ/Hydroxyglut_hydro"/>
</dbReference>
<proteinExistence type="predicted"/>
<dbReference type="SUPFAM" id="SSF56281">
    <property type="entry name" value="Metallo-hydrolase/oxidoreductase"/>
    <property type="match status" value="1"/>
</dbReference>
<dbReference type="Pfam" id="PF02112">
    <property type="entry name" value="PDEase_II"/>
    <property type="match status" value="2"/>
</dbReference>
<feature type="region of interest" description="Disordered" evidence="1">
    <location>
        <begin position="255"/>
        <end position="321"/>
    </location>
</feature>
<dbReference type="EMBL" id="JAVRRT010000025">
    <property type="protein sequence ID" value="KAK5163484.1"/>
    <property type="molecule type" value="Genomic_DNA"/>
</dbReference>
<sequence length="617" mass="65578">MKDKQDETADANTGLHGHRPALQVICLGSGGGPSEEDVTGFLVRSIASDWAKGSLLAVDAGSHLAPITRILERDFPSVSGGGLGNGKGVNGSTPELRQSLARASLSPSPEDEEIVKPEPTVLAKGPFAGLKFPNESARANALHVIRNYVNTYLITHPHLDHLSGFAINTAAFHATSRPKTLAALPSTVDAVKQHIFNDVIWPNLSDEDGGVGFVTFQRLKEGGDAMVGEGEGRGYIDVSDGLGVRAFKISHGVCTKSPPSHHHRGSIAGISDLQPPHNGSFHGEPASMTRTVSMSQNSVYSAPGTPGLTPRQSFYTPQQPSPRMAAADANSCVVDSTAFFVRDTESHREVLMFGDVEPDSISLSPRTLAVWKEAAHKIAHGLLGGIFIECSYDDSQADAFLFGHLNPRHLIAELQTLAYLVQQAKHTVLQEKGAKKRKRSGPNGSDVARHAISESDRKRSRSLASRGVLARDQRRGSVPDQSMPDAGAMPPSRLETETSSESLDQVQLAHLEPVSPKAVQAKPLPHPAAGIPSKQGGTGAGDAGVGRGDGGGGGVADPPLTGIKVVIIHIKDTMKDGPHVRDNVLAQLRDYEEVLEREGQGLGCEFVVARSGENYWF</sequence>
<dbReference type="EC" id="3.1.4.17" evidence="2"/>
<dbReference type="GO" id="GO:0004115">
    <property type="term" value="F:3',5'-cyclic-AMP phosphodiesterase activity"/>
    <property type="evidence" value="ECO:0007669"/>
    <property type="project" value="InterPro"/>
</dbReference>
<dbReference type="PANTHER" id="PTHR28283">
    <property type="entry name" value="3',5'-CYCLIC-NUCLEOTIDE PHOSPHODIESTERASE 1"/>
    <property type="match status" value="1"/>
</dbReference>
<name>A0AAV9NYU3_9PEZI</name>
<feature type="compositionally biased region" description="Basic and acidic residues" evidence="1">
    <location>
        <begin position="447"/>
        <end position="457"/>
    </location>
</feature>
<feature type="region of interest" description="Disordered" evidence="1">
    <location>
        <begin position="520"/>
        <end position="558"/>
    </location>
</feature>
<keyword evidence="3" id="KW-1185">Reference proteome</keyword>
<feature type="compositionally biased region" description="Polar residues" evidence="1">
    <location>
        <begin position="288"/>
        <end position="300"/>
    </location>
</feature>
<comment type="caution">
    <text evidence="2">The sequence shown here is derived from an EMBL/GenBank/DDBJ whole genome shotgun (WGS) entry which is preliminary data.</text>
</comment>
<feature type="compositionally biased region" description="Gly residues" evidence="1">
    <location>
        <begin position="536"/>
        <end position="555"/>
    </location>
</feature>
<gene>
    <name evidence="2" type="primary">PDE1</name>
    <name evidence="2" type="ORF">LTR77_010666</name>
</gene>
<evidence type="ECO:0000313" key="3">
    <source>
        <dbReference type="Proteomes" id="UP001337655"/>
    </source>
</evidence>
<protein>
    <submittedName>
        <fullName evidence="2">3',5'-cyclic-nucleotide phosphodiesterase pde1</fullName>
        <ecNumber evidence="2">3.1.4.17</ecNumber>
    </submittedName>
</protein>
<keyword evidence="2" id="KW-0378">Hydrolase</keyword>
<feature type="region of interest" description="Disordered" evidence="1">
    <location>
        <begin position="429"/>
        <end position="505"/>
    </location>
</feature>
<accession>A0AAV9NYU3</accession>
<dbReference type="RefSeq" id="XP_064653961.1">
    <property type="nucleotide sequence ID" value="XM_064807883.1"/>
</dbReference>
<evidence type="ECO:0000256" key="1">
    <source>
        <dbReference type="SAM" id="MobiDB-lite"/>
    </source>
</evidence>
<dbReference type="GeneID" id="89931991"/>
<dbReference type="InterPro" id="IPR000396">
    <property type="entry name" value="Pdiesterase2"/>
</dbReference>
<dbReference type="PRINTS" id="PR00388">
    <property type="entry name" value="PDIESTERASE2"/>
</dbReference>
<dbReference type="Proteomes" id="UP001337655">
    <property type="component" value="Unassembled WGS sequence"/>
</dbReference>
<evidence type="ECO:0000313" key="2">
    <source>
        <dbReference type="EMBL" id="KAK5163484.1"/>
    </source>
</evidence>
<reference evidence="2 3" key="1">
    <citation type="submission" date="2023-08" db="EMBL/GenBank/DDBJ databases">
        <title>Black Yeasts Isolated from many extreme environments.</title>
        <authorList>
            <person name="Coleine C."/>
            <person name="Stajich J.E."/>
            <person name="Selbmann L."/>
        </authorList>
    </citation>
    <scope>NUCLEOTIDE SEQUENCE [LARGE SCALE GENOMIC DNA]</scope>
    <source>
        <strain evidence="2 3">CCFEE 5935</strain>
    </source>
</reference>
<organism evidence="2 3">
    <name type="scientific">Saxophila tyrrhenica</name>
    <dbReference type="NCBI Taxonomy" id="1690608"/>
    <lineage>
        <taxon>Eukaryota</taxon>
        <taxon>Fungi</taxon>
        <taxon>Dikarya</taxon>
        <taxon>Ascomycota</taxon>
        <taxon>Pezizomycotina</taxon>
        <taxon>Dothideomycetes</taxon>
        <taxon>Dothideomycetidae</taxon>
        <taxon>Mycosphaerellales</taxon>
        <taxon>Extremaceae</taxon>
        <taxon>Saxophila</taxon>
    </lineage>
</organism>